<feature type="compositionally biased region" description="Basic and acidic residues" evidence="1">
    <location>
        <begin position="58"/>
        <end position="70"/>
    </location>
</feature>
<organism evidence="2 3">
    <name type="scientific">Lentzea guizhouensis</name>
    <dbReference type="NCBI Taxonomy" id="1586287"/>
    <lineage>
        <taxon>Bacteria</taxon>
        <taxon>Bacillati</taxon>
        <taxon>Actinomycetota</taxon>
        <taxon>Actinomycetes</taxon>
        <taxon>Pseudonocardiales</taxon>
        <taxon>Pseudonocardiaceae</taxon>
        <taxon>Lentzea</taxon>
    </lineage>
</organism>
<dbReference type="EMBL" id="CP016793">
    <property type="protein sequence ID" value="ANZ35425.1"/>
    <property type="molecule type" value="Genomic_DNA"/>
</dbReference>
<feature type="region of interest" description="Disordered" evidence="1">
    <location>
        <begin position="47"/>
        <end position="70"/>
    </location>
</feature>
<sequence length="70" mass="8098">MPEPDLIWHQYARPGLLASWESLRTPVVTVREFFPNGLPHRRVRKRVVAGRDPAAEASPEKERPWPADTR</sequence>
<dbReference type="AlphaFoldDB" id="A0A1B2HCH8"/>
<evidence type="ECO:0000313" key="2">
    <source>
        <dbReference type="EMBL" id="ANZ35425.1"/>
    </source>
</evidence>
<evidence type="ECO:0000256" key="1">
    <source>
        <dbReference type="SAM" id="MobiDB-lite"/>
    </source>
</evidence>
<protein>
    <submittedName>
        <fullName evidence="2">Uncharacterized protein</fullName>
    </submittedName>
</protein>
<dbReference type="STRING" id="1586287.BBK82_04335"/>
<evidence type="ECO:0000313" key="3">
    <source>
        <dbReference type="Proteomes" id="UP000093053"/>
    </source>
</evidence>
<name>A0A1B2HCH8_9PSEU</name>
<keyword evidence="3" id="KW-1185">Reference proteome</keyword>
<reference evidence="2 3" key="1">
    <citation type="submission" date="2016-07" db="EMBL/GenBank/DDBJ databases">
        <title>Complete genome sequence of the Lentzea guizhouensis DHS C013.</title>
        <authorList>
            <person name="Cao C."/>
        </authorList>
    </citation>
    <scope>NUCLEOTIDE SEQUENCE [LARGE SCALE GENOMIC DNA]</scope>
    <source>
        <strain evidence="2 3">DHS C013</strain>
    </source>
</reference>
<dbReference type="KEGG" id="led:BBK82_04335"/>
<dbReference type="Proteomes" id="UP000093053">
    <property type="component" value="Chromosome"/>
</dbReference>
<gene>
    <name evidence="2" type="ORF">BBK82_04335</name>
</gene>
<proteinExistence type="predicted"/>
<accession>A0A1B2HCH8</accession>